<sequence>MLRLLALVAVLAMPAVATERDWRQTLETDSRAWHAEQAANHPGPHNQLDPGFPARLDAALAGALQRAGSVRTPGGYMFAMREMVARFNDGHMYIGFNDTLDVQGQWPGFIAAYRDGALVVRHAEAGTGMAIGDRILGCDGRNPEALLAELVAPWRGGWDLVAERERHGWRVFHDYGNPWVKRPARCRVGNASAERDITLEWRPEPDKFTDLVARTATGRRAPIALRDFAGGSWISAGSFSAAEGTAAEIALPVLVDAVRARQQSLREAPLLVLDVRGNTGGSSDWGAQLARLLWSPAAIARIAADRDKAIHVDWRATPANLAAIDAFCGPALAGNSGASPEALDWCRASTSGLAGAIARGDPLWREPDGPSAAATVAPQTFAPRTKPTYVLTDSACGSACLDTVDLWTALGAVPVGRTTSADSDYMEVRDIDLPSGLGSFSVPIKVYRGRPRGSNVPVEPAHRFDGDMGDDAALERWIMSLRQPA</sequence>
<organism evidence="2 3">
    <name type="scientific">Polymorphobacter multimanifer</name>
    <dbReference type="NCBI Taxonomy" id="1070431"/>
    <lineage>
        <taxon>Bacteria</taxon>
        <taxon>Pseudomonadati</taxon>
        <taxon>Pseudomonadota</taxon>
        <taxon>Alphaproteobacteria</taxon>
        <taxon>Sphingomonadales</taxon>
        <taxon>Sphingosinicellaceae</taxon>
        <taxon>Polymorphobacter</taxon>
    </lineage>
</organism>
<evidence type="ECO:0000313" key="2">
    <source>
        <dbReference type="EMBL" id="MBB6228728.1"/>
    </source>
</evidence>
<accession>A0A841LIC8</accession>
<dbReference type="Gene3D" id="3.90.226.10">
    <property type="entry name" value="2-enoyl-CoA Hydratase, Chain A, domain 1"/>
    <property type="match status" value="1"/>
</dbReference>
<evidence type="ECO:0000256" key="1">
    <source>
        <dbReference type="SAM" id="SignalP"/>
    </source>
</evidence>
<dbReference type="RefSeq" id="WP_184201594.1">
    <property type="nucleotide sequence ID" value="NZ_JACIIV010000023.1"/>
</dbReference>
<dbReference type="SUPFAM" id="SSF52096">
    <property type="entry name" value="ClpP/crotonase"/>
    <property type="match status" value="1"/>
</dbReference>
<reference evidence="2 3" key="1">
    <citation type="submission" date="2020-08" db="EMBL/GenBank/DDBJ databases">
        <title>Genomic Encyclopedia of Type Strains, Phase IV (KMG-IV): sequencing the most valuable type-strain genomes for metagenomic binning, comparative biology and taxonomic classification.</title>
        <authorList>
            <person name="Goeker M."/>
        </authorList>
    </citation>
    <scope>NUCLEOTIDE SEQUENCE [LARGE SCALE GENOMIC DNA]</scope>
    <source>
        <strain evidence="2 3">DSM 102189</strain>
    </source>
</reference>
<feature type="signal peptide" evidence="1">
    <location>
        <begin position="1"/>
        <end position="17"/>
    </location>
</feature>
<proteinExistence type="predicted"/>
<keyword evidence="3" id="KW-1185">Reference proteome</keyword>
<dbReference type="EMBL" id="JACIIV010000023">
    <property type="protein sequence ID" value="MBB6228728.1"/>
    <property type="molecule type" value="Genomic_DNA"/>
</dbReference>
<protein>
    <recommendedName>
        <fullName evidence="4">Tail specific protease domain-containing protein</fullName>
    </recommendedName>
</protein>
<dbReference type="InterPro" id="IPR029045">
    <property type="entry name" value="ClpP/crotonase-like_dom_sf"/>
</dbReference>
<gene>
    <name evidence="2" type="ORF">FHS79_002919</name>
</gene>
<feature type="chain" id="PRO_5033041963" description="Tail specific protease domain-containing protein" evidence="1">
    <location>
        <begin position="18"/>
        <end position="485"/>
    </location>
</feature>
<dbReference type="Proteomes" id="UP000538147">
    <property type="component" value="Unassembled WGS sequence"/>
</dbReference>
<name>A0A841LIC8_9SPHN</name>
<evidence type="ECO:0000313" key="3">
    <source>
        <dbReference type="Proteomes" id="UP000538147"/>
    </source>
</evidence>
<evidence type="ECO:0008006" key="4">
    <source>
        <dbReference type="Google" id="ProtNLM"/>
    </source>
</evidence>
<comment type="caution">
    <text evidence="2">The sequence shown here is derived from an EMBL/GenBank/DDBJ whole genome shotgun (WGS) entry which is preliminary data.</text>
</comment>
<keyword evidence="1" id="KW-0732">Signal</keyword>
<dbReference type="AlphaFoldDB" id="A0A841LIC8"/>